<protein>
    <submittedName>
        <fullName evidence="3">Formin-like protein 2</fullName>
    </submittedName>
</protein>
<evidence type="ECO:0000313" key="4">
    <source>
        <dbReference type="Proteomes" id="UP001352852"/>
    </source>
</evidence>
<dbReference type="SUPFAM" id="SSF101447">
    <property type="entry name" value="Formin homology 2 domain (FH2 domain)"/>
    <property type="match status" value="1"/>
</dbReference>
<sequence length="116" mass="12898">GPLKLFSVKIKKPIQTKFRMPVLNWVALKPSQINGTVFNDIDDESILQDLDMEGFEELFKTKAQGPAVDLTLSRQKLPQKAPSKVSLLEANRAKNLAITLRKAGQASEVICRAIHT</sequence>
<gene>
    <name evidence="3" type="primary">FMNL2_2</name>
    <name evidence="3" type="ORF">CHARACLAT_005580</name>
</gene>
<comment type="similarity">
    <text evidence="1">Belongs to the formin homology family.</text>
</comment>
<dbReference type="PANTHER" id="PTHR45857">
    <property type="entry name" value="FORMIN-LIKE PROTEIN"/>
    <property type="match status" value="1"/>
</dbReference>
<evidence type="ECO:0000259" key="2">
    <source>
        <dbReference type="PROSITE" id="PS51444"/>
    </source>
</evidence>
<proteinExistence type="inferred from homology"/>
<evidence type="ECO:0000256" key="1">
    <source>
        <dbReference type="ARBA" id="ARBA00023449"/>
    </source>
</evidence>
<comment type="caution">
    <text evidence="3">The sequence shown here is derived from an EMBL/GenBank/DDBJ whole genome shotgun (WGS) entry which is preliminary data.</text>
</comment>
<reference evidence="3 4" key="1">
    <citation type="submission" date="2021-06" db="EMBL/GenBank/DDBJ databases">
        <authorList>
            <person name="Palmer J.M."/>
        </authorList>
    </citation>
    <scope>NUCLEOTIDE SEQUENCE [LARGE SCALE GENOMIC DNA]</scope>
    <source>
        <strain evidence="3 4">CL_MEX2019</strain>
        <tissue evidence="3">Muscle</tissue>
    </source>
</reference>
<dbReference type="InterPro" id="IPR015425">
    <property type="entry name" value="FH2_Formin"/>
</dbReference>
<dbReference type="InterPro" id="IPR043592">
    <property type="entry name" value="FMNL_animal"/>
</dbReference>
<organism evidence="3 4">
    <name type="scientific">Characodon lateralis</name>
    <dbReference type="NCBI Taxonomy" id="208331"/>
    <lineage>
        <taxon>Eukaryota</taxon>
        <taxon>Metazoa</taxon>
        <taxon>Chordata</taxon>
        <taxon>Craniata</taxon>
        <taxon>Vertebrata</taxon>
        <taxon>Euteleostomi</taxon>
        <taxon>Actinopterygii</taxon>
        <taxon>Neopterygii</taxon>
        <taxon>Teleostei</taxon>
        <taxon>Neoteleostei</taxon>
        <taxon>Acanthomorphata</taxon>
        <taxon>Ovalentaria</taxon>
        <taxon>Atherinomorphae</taxon>
        <taxon>Cyprinodontiformes</taxon>
        <taxon>Goodeidae</taxon>
        <taxon>Characodon</taxon>
    </lineage>
</organism>
<dbReference type="Proteomes" id="UP001352852">
    <property type="component" value="Unassembled WGS sequence"/>
</dbReference>
<dbReference type="PANTHER" id="PTHR45857:SF1">
    <property type="entry name" value="FORMIN-LIKE 2B"/>
    <property type="match status" value="1"/>
</dbReference>
<dbReference type="InterPro" id="IPR042201">
    <property type="entry name" value="FH2_Formin_sf"/>
</dbReference>
<feature type="domain" description="FH2" evidence="2">
    <location>
        <begin position="10"/>
        <end position="116"/>
    </location>
</feature>
<accession>A0ABU7EGL9</accession>
<dbReference type="EMBL" id="JAHUTJ010057656">
    <property type="protein sequence ID" value="MED6286401.1"/>
    <property type="molecule type" value="Genomic_DNA"/>
</dbReference>
<dbReference type="Gene3D" id="1.20.58.2220">
    <property type="entry name" value="Formin, FH2 domain"/>
    <property type="match status" value="1"/>
</dbReference>
<dbReference type="Pfam" id="PF02181">
    <property type="entry name" value="FH2"/>
    <property type="match status" value="1"/>
</dbReference>
<keyword evidence="4" id="KW-1185">Reference proteome</keyword>
<evidence type="ECO:0000313" key="3">
    <source>
        <dbReference type="EMBL" id="MED6286401.1"/>
    </source>
</evidence>
<name>A0ABU7EGL9_9TELE</name>
<dbReference type="PROSITE" id="PS51444">
    <property type="entry name" value="FH2"/>
    <property type="match status" value="1"/>
</dbReference>
<feature type="non-terminal residue" evidence="3">
    <location>
        <position position="1"/>
    </location>
</feature>